<dbReference type="EMBL" id="CP113520">
    <property type="protein sequence ID" value="WAJ28442.1"/>
    <property type="molecule type" value="Genomic_DNA"/>
</dbReference>
<keyword evidence="2" id="KW-1185">Reference proteome</keyword>
<proteinExistence type="predicted"/>
<evidence type="ECO:0000313" key="2">
    <source>
        <dbReference type="Proteomes" id="UP001163223"/>
    </source>
</evidence>
<keyword evidence="1" id="KW-0378">Hydrolase</keyword>
<reference evidence="1" key="1">
    <citation type="submission" date="2022-11" db="EMBL/GenBank/DDBJ databases">
        <title>beta-Carotene-producing bacterium, Jeongeuplla avenae sp. nov., alleviates the salt stress of Arabidopsis seedlings.</title>
        <authorList>
            <person name="Jiang L."/>
            <person name="Lee J."/>
        </authorList>
    </citation>
    <scope>NUCLEOTIDE SEQUENCE</scope>
    <source>
        <strain evidence="1">DY_R2A_6</strain>
    </source>
</reference>
<name>A0ACD4NNW6_9HYPH</name>
<organism evidence="1 2">
    <name type="scientific">Antarcticirhabdus aurantiaca</name>
    <dbReference type="NCBI Taxonomy" id="2606717"/>
    <lineage>
        <taxon>Bacteria</taxon>
        <taxon>Pseudomonadati</taxon>
        <taxon>Pseudomonadota</taxon>
        <taxon>Alphaproteobacteria</taxon>
        <taxon>Hyphomicrobiales</taxon>
        <taxon>Aurantimonadaceae</taxon>
        <taxon>Antarcticirhabdus</taxon>
    </lineage>
</organism>
<evidence type="ECO:0000313" key="1">
    <source>
        <dbReference type="EMBL" id="WAJ28442.1"/>
    </source>
</evidence>
<protein>
    <submittedName>
        <fullName evidence="1">Nucleoside hydrolase</fullName>
    </submittedName>
</protein>
<gene>
    <name evidence="1" type="ORF">OXU80_27145</name>
</gene>
<sequence length="309" mass="32304">MCRHSIIIDTDPGQDDALAILLALAHGDALDVLGITAVCGNISVRSTAANALKVLALAGREDVPVYLGAASPLVGGLVTAEELHGAAIMDGWDLPVSSAAPRPEFAADWLIETVLSKPAGTVTICALGPLTNIALAVAKCPEIACRVRELVLMGGASQGGNMNAVAEFNMFVDPHAAARVFSAPIRKTVVSLDVTSRLLLTEHELGRLTMGSGRLAQQVGKLLNLYRNSLMAGAPRALHDPAVIAWLLMPEIFSGRALNVEIETSPGFAYGQTIVDVNGVTGRPANAFWLTDADKGAFYALIGHALSKI</sequence>
<dbReference type="Proteomes" id="UP001163223">
    <property type="component" value="Chromosome"/>
</dbReference>
<accession>A0ACD4NNW6</accession>